<feature type="compositionally biased region" description="Acidic residues" evidence="9">
    <location>
        <begin position="472"/>
        <end position="483"/>
    </location>
</feature>
<dbReference type="PANTHER" id="PTHR15414:SF0">
    <property type="entry name" value="ENDOPLASMIC RETICULUM LECTIN 1"/>
    <property type="match status" value="1"/>
</dbReference>
<protein>
    <recommendedName>
        <fullName evidence="7">Endoplasmic reticulum lectin</fullName>
    </recommendedName>
    <alternativeName>
        <fullName evidence="7">Protein OS-9 homolog</fullName>
    </alternativeName>
</protein>
<dbReference type="InterPro" id="IPR009011">
    <property type="entry name" value="Man6P_isomerase_rcpt-bd_dom_sf"/>
</dbReference>
<comment type="caution">
    <text evidence="11">The sequence shown here is derived from an EMBL/GenBank/DDBJ whole genome shotgun (WGS) entry which is preliminary data.</text>
</comment>
<feature type="coiled-coil region" evidence="8">
    <location>
        <begin position="90"/>
        <end position="117"/>
    </location>
</feature>
<comment type="similarity">
    <text evidence="2 7">Belongs to the OS-9 family.</text>
</comment>
<dbReference type="Proteomes" id="UP001498771">
    <property type="component" value="Unassembled WGS sequence"/>
</dbReference>
<name>A0ABR1F439_9ASCO</name>
<accession>A0ABR1F439</accession>
<dbReference type="InterPro" id="IPR012913">
    <property type="entry name" value="OS9-like_dom"/>
</dbReference>
<keyword evidence="5 7" id="KW-0256">Endoplasmic reticulum</keyword>
<reference evidence="11 12" key="1">
    <citation type="submission" date="2024-03" db="EMBL/GenBank/DDBJ databases">
        <title>Genome-scale model development and genomic sequencing of the oleaginous clade Lipomyces.</title>
        <authorList>
            <consortium name="Lawrence Berkeley National Laboratory"/>
            <person name="Czajka J.J."/>
            <person name="Han Y."/>
            <person name="Kim J."/>
            <person name="Mondo S.J."/>
            <person name="Hofstad B.A."/>
            <person name="Robles A."/>
            <person name="Haridas S."/>
            <person name="Riley R."/>
            <person name="LaButti K."/>
            <person name="Pangilinan J."/>
            <person name="Andreopoulos W."/>
            <person name="Lipzen A."/>
            <person name="Yan J."/>
            <person name="Wang M."/>
            <person name="Ng V."/>
            <person name="Grigoriev I.V."/>
            <person name="Spatafora J.W."/>
            <person name="Magnuson J.K."/>
            <person name="Baker S.E."/>
            <person name="Pomraning K.R."/>
        </authorList>
    </citation>
    <scope>NUCLEOTIDE SEQUENCE [LARGE SCALE GENOMIC DNA]</scope>
    <source>
        <strain evidence="11 12">Phaff 52-87</strain>
    </source>
</reference>
<evidence type="ECO:0000256" key="5">
    <source>
        <dbReference type="ARBA" id="ARBA00022824"/>
    </source>
</evidence>
<keyword evidence="8" id="KW-0175">Coiled coil</keyword>
<evidence type="ECO:0000256" key="2">
    <source>
        <dbReference type="ARBA" id="ARBA00009918"/>
    </source>
</evidence>
<evidence type="ECO:0000256" key="1">
    <source>
        <dbReference type="ARBA" id="ARBA00004367"/>
    </source>
</evidence>
<dbReference type="EMBL" id="JBBJBU010000010">
    <property type="protein sequence ID" value="KAK7203893.1"/>
    <property type="molecule type" value="Genomic_DNA"/>
</dbReference>
<comment type="subcellular location">
    <subcellularLocation>
        <location evidence="1 7">Endoplasmic reticulum membrane</location>
        <topology evidence="1 7">Peripheral membrane protein</topology>
        <orientation evidence="1 7">Lumenal side</orientation>
    </subcellularLocation>
</comment>
<gene>
    <name evidence="11" type="ORF">BZA70DRAFT_312059</name>
</gene>
<sequence>MKMKMRTATKIGLLSLLAGVPALALFSVQDDVLAYPQFKVSMTNEYISDSDAYTLLHSADKSTETYESMMLKGQRYLCALPVVQQQQGGMNESASALTKAEEEKELARAERSGWELLEPLSGTCIYYVAGWWTYAFCHKMEVRQFHQLAPQKGMTVYPPKEDPNIQPYLLGRVPTDSSALDDNGELRVGGETSVQSAGEVRYLVQKIGSGSICELTGRERKIEIQFHCNQNSNDRIAWIKEVTTCCYLMVIHSPRLCQDPAFLPPKEDNANEIKCVEVVGEEEVERRREEREGMAVDGVEREGEITEESTDATTDASDDDEVSTTVDSTEGTTGLPEEASTTAASKSNYRPPRTGPDLETSAMMLIRDIERQIAAGTLLTPQGEVATDADEFSFLVALEDVDGQVIGIVTVKVAEGEVAVEIENTRAAGGEGGGGGGAGAGKQREEEGVMSRISSELMEELREFSGGLAADESLDADEAEETGEDKGELWEDGDEEEEEEEEEDDETETILIFM</sequence>
<dbReference type="Gene3D" id="2.70.130.10">
    <property type="entry name" value="Mannose-6-phosphate receptor binding domain"/>
    <property type="match status" value="1"/>
</dbReference>
<dbReference type="RefSeq" id="XP_064766926.1">
    <property type="nucleotide sequence ID" value="XM_064914974.1"/>
</dbReference>
<evidence type="ECO:0000256" key="6">
    <source>
        <dbReference type="ARBA" id="ARBA00023157"/>
    </source>
</evidence>
<dbReference type="PANTHER" id="PTHR15414">
    <property type="entry name" value="OS-9-RELATED"/>
    <property type="match status" value="1"/>
</dbReference>
<evidence type="ECO:0000256" key="3">
    <source>
        <dbReference type="ARBA" id="ARBA00022729"/>
    </source>
</evidence>
<keyword evidence="4 7" id="KW-0430">Lectin</keyword>
<dbReference type="InterPro" id="IPR044865">
    <property type="entry name" value="MRH_dom"/>
</dbReference>
<feature type="compositionally biased region" description="Polar residues" evidence="9">
    <location>
        <begin position="339"/>
        <end position="348"/>
    </location>
</feature>
<dbReference type="InterPro" id="IPR045149">
    <property type="entry name" value="OS-9-like"/>
</dbReference>
<evidence type="ECO:0000256" key="7">
    <source>
        <dbReference type="RuleBase" id="RU369099"/>
    </source>
</evidence>
<feature type="compositionally biased region" description="Acidic residues" evidence="9">
    <location>
        <begin position="305"/>
        <end position="322"/>
    </location>
</feature>
<evidence type="ECO:0000313" key="12">
    <source>
        <dbReference type="Proteomes" id="UP001498771"/>
    </source>
</evidence>
<keyword evidence="12" id="KW-1185">Reference proteome</keyword>
<keyword evidence="7" id="KW-0472">Membrane</keyword>
<proteinExistence type="inferred from homology"/>
<dbReference type="GeneID" id="90040486"/>
<evidence type="ECO:0000256" key="9">
    <source>
        <dbReference type="SAM" id="MobiDB-lite"/>
    </source>
</evidence>
<evidence type="ECO:0000259" key="10">
    <source>
        <dbReference type="PROSITE" id="PS51914"/>
    </source>
</evidence>
<feature type="compositionally biased region" description="Acidic residues" evidence="9">
    <location>
        <begin position="490"/>
        <end position="508"/>
    </location>
</feature>
<keyword evidence="3" id="KW-0732">Signal</keyword>
<evidence type="ECO:0000256" key="8">
    <source>
        <dbReference type="SAM" id="Coils"/>
    </source>
</evidence>
<dbReference type="PROSITE" id="PS51914">
    <property type="entry name" value="MRH"/>
    <property type="match status" value="1"/>
</dbReference>
<feature type="compositionally biased region" description="Gly residues" evidence="9">
    <location>
        <begin position="429"/>
        <end position="440"/>
    </location>
</feature>
<evidence type="ECO:0000313" key="11">
    <source>
        <dbReference type="EMBL" id="KAK7203893.1"/>
    </source>
</evidence>
<dbReference type="Pfam" id="PF07915">
    <property type="entry name" value="PRKCSH"/>
    <property type="match status" value="1"/>
</dbReference>
<evidence type="ECO:0000256" key="4">
    <source>
        <dbReference type="ARBA" id="ARBA00022734"/>
    </source>
</evidence>
<feature type="region of interest" description="Disordered" evidence="9">
    <location>
        <begin position="463"/>
        <end position="514"/>
    </location>
</feature>
<comment type="function">
    <text evidence="7">Lectin involved in the quality control of the secretory pathway. As a member of the endoplasmic reticulum-associated degradation lumenal (ERAD-L) surveillance system, targets misfolded endoplasmic reticulum lumenal glycoproteins for degradation.</text>
</comment>
<feature type="compositionally biased region" description="Basic and acidic residues" evidence="9">
    <location>
        <begin position="284"/>
        <end position="304"/>
    </location>
</feature>
<dbReference type="SUPFAM" id="SSF50911">
    <property type="entry name" value="Mannose 6-phosphate receptor domain"/>
    <property type="match status" value="1"/>
</dbReference>
<feature type="region of interest" description="Disordered" evidence="9">
    <location>
        <begin position="282"/>
        <end position="358"/>
    </location>
</feature>
<feature type="domain" description="MRH" evidence="10">
    <location>
        <begin position="122"/>
        <end position="259"/>
    </location>
</feature>
<feature type="region of interest" description="Disordered" evidence="9">
    <location>
        <begin position="425"/>
        <end position="451"/>
    </location>
</feature>
<keyword evidence="6" id="KW-1015">Disulfide bond</keyword>
<organism evidence="11 12">
    <name type="scientific">Myxozyma melibiosi</name>
    <dbReference type="NCBI Taxonomy" id="54550"/>
    <lineage>
        <taxon>Eukaryota</taxon>
        <taxon>Fungi</taxon>
        <taxon>Dikarya</taxon>
        <taxon>Ascomycota</taxon>
        <taxon>Saccharomycotina</taxon>
        <taxon>Lipomycetes</taxon>
        <taxon>Lipomycetales</taxon>
        <taxon>Lipomycetaceae</taxon>
        <taxon>Myxozyma</taxon>
    </lineage>
</organism>